<organism evidence="2 3">
    <name type="scientific">Apilactobacillus ozensis DSM 23829 = JCM 17196</name>
    <dbReference type="NCBI Taxonomy" id="1423781"/>
    <lineage>
        <taxon>Bacteria</taxon>
        <taxon>Bacillati</taxon>
        <taxon>Bacillota</taxon>
        <taxon>Bacilli</taxon>
        <taxon>Lactobacillales</taxon>
        <taxon>Lactobacillaceae</taxon>
        <taxon>Apilactobacillus</taxon>
    </lineage>
</organism>
<proteinExistence type="predicted"/>
<evidence type="ECO:0000313" key="3">
    <source>
        <dbReference type="Proteomes" id="UP000052012"/>
    </source>
</evidence>
<gene>
    <name evidence="2" type="ORF">FD06_GL000441</name>
</gene>
<comment type="caution">
    <text evidence="2">The sequence shown here is derived from an EMBL/GenBank/DDBJ whole genome shotgun (WGS) entry which is preliminary data.</text>
</comment>
<keyword evidence="3" id="KW-1185">Reference proteome</keyword>
<feature type="transmembrane region" description="Helical" evidence="1">
    <location>
        <begin position="7"/>
        <end position="28"/>
    </location>
</feature>
<dbReference type="PATRIC" id="fig|1423781.4.peg.453"/>
<accession>A0A0R2ALZ1</accession>
<protein>
    <submittedName>
        <fullName evidence="2">Uncharacterized protein</fullName>
    </submittedName>
</protein>
<feature type="transmembrane region" description="Helical" evidence="1">
    <location>
        <begin position="138"/>
        <end position="155"/>
    </location>
</feature>
<dbReference type="Proteomes" id="UP000052012">
    <property type="component" value="Unassembled WGS sequence"/>
</dbReference>
<feature type="transmembrane region" description="Helical" evidence="1">
    <location>
        <begin position="99"/>
        <end position="118"/>
    </location>
</feature>
<sequence length="275" mass="31012">MVAMAQLLHNIEVILPEIAALTSGTWIYHKRDWIKYPLFVWIVPTITSAIGFTINQLKIFYAWKVLLAVILIISILKIFNSCLAPSFATGLLPLVIDAHSWTFIVVTGTLTFIVMLGVYVMNEHTSQLEIPSMQFHKMFFYILITLAWILIILVFNQPHMAAIPPVFVALFGIINQSTYNFNSYYRHVLSLAGAATIGTIVHILVASWLGTAVITLPLVFIWLRLWKVKLPAAYTLPLLAIVLPRSMFNMFPISTLCASTFLLGMALIYHKICID</sequence>
<feature type="transmembrane region" description="Helical" evidence="1">
    <location>
        <begin position="193"/>
        <end position="226"/>
    </location>
</feature>
<keyword evidence="1" id="KW-0812">Transmembrane</keyword>
<keyword evidence="1" id="KW-1133">Transmembrane helix</keyword>
<evidence type="ECO:0000256" key="1">
    <source>
        <dbReference type="SAM" id="Phobius"/>
    </source>
</evidence>
<feature type="transmembrane region" description="Helical" evidence="1">
    <location>
        <begin position="34"/>
        <end position="54"/>
    </location>
</feature>
<name>A0A0R2ALZ1_9LACO</name>
<evidence type="ECO:0000313" key="2">
    <source>
        <dbReference type="EMBL" id="KRM67722.1"/>
    </source>
</evidence>
<feature type="transmembrane region" description="Helical" evidence="1">
    <location>
        <begin position="161"/>
        <end position="181"/>
    </location>
</feature>
<keyword evidence="1" id="KW-0472">Membrane</keyword>
<dbReference type="EMBL" id="AYYQ01000035">
    <property type="protein sequence ID" value="KRM67722.1"/>
    <property type="molecule type" value="Genomic_DNA"/>
</dbReference>
<dbReference type="STRING" id="1423781.FD06_GL000441"/>
<reference evidence="2 3" key="1">
    <citation type="journal article" date="2015" name="Genome Announc.">
        <title>Expanding the biotechnology potential of lactobacilli through comparative genomics of 213 strains and associated genera.</title>
        <authorList>
            <person name="Sun Z."/>
            <person name="Harris H.M."/>
            <person name="McCann A."/>
            <person name="Guo C."/>
            <person name="Argimon S."/>
            <person name="Zhang W."/>
            <person name="Yang X."/>
            <person name="Jeffery I.B."/>
            <person name="Cooney J.C."/>
            <person name="Kagawa T.F."/>
            <person name="Liu W."/>
            <person name="Song Y."/>
            <person name="Salvetti E."/>
            <person name="Wrobel A."/>
            <person name="Rasinkangas P."/>
            <person name="Parkhill J."/>
            <person name="Rea M.C."/>
            <person name="O'Sullivan O."/>
            <person name="Ritari J."/>
            <person name="Douillard F.P."/>
            <person name="Paul Ross R."/>
            <person name="Yang R."/>
            <person name="Briner A.E."/>
            <person name="Felis G.E."/>
            <person name="de Vos W.M."/>
            <person name="Barrangou R."/>
            <person name="Klaenhammer T.R."/>
            <person name="Caufield P.W."/>
            <person name="Cui Y."/>
            <person name="Zhang H."/>
            <person name="O'Toole P.W."/>
        </authorList>
    </citation>
    <scope>NUCLEOTIDE SEQUENCE [LARGE SCALE GENOMIC DNA]</scope>
    <source>
        <strain evidence="2 3">DSM 23829</strain>
    </source>
</reference>
<feature type="transmembrane region" description="Helical" evidence="1">
    <location>
        <begin position="246"/>
        <end position="269"/>
    </location>
</feature>
<feature type="transmembrane region" description="Helical" evidence="1">
    <location>
        <begin position="61"/>
        <end position="79"/>
    </location>
</feature>
<dbReference type="AlphaFoldDB" id="A0A0R2ALZ1"/>